<evidence type="ECO:0000313" key="10">
    <source>
        <dbReference type="Proteomes" id="UP000199377"/>
    </source>
</evidence>
<keyword evidence="2" id="KW-1003">Cell membrane</keyword>
<dbReference type="GO" id="GO:0009103">
    <property type="term" value="P:lipopolysaccharide biosynthetic process"/>
    <property type="evidence" value="ECO:0007669"/>
    <property type="project" value="TreeGrafter"/>
</dbReference>
<keyword evidence="6 8" id="KW-1133">Transmembrane helix</keyword>
<keyword evidence="5 8" id="KW-0812">Transmembrane</keyword>
<dbReference type="InterPro" id="IPR050297">
    <property type="entry name" value="LipidA_mod_glycosyltrf_83"/>
</dbReference>
<evidence type="ECO:0000256" key="1">
    <source>
        <dbReference type="ARBA" id="ARBA00004651"/>
    </source>
</evidence>
<feature type="transmembrane region" description="Helical" evidence="8">
    <location>
        <begin position="404"/>
        <end position="421"/>
    </location>
</feature>
<dbReference type="PANTHER" id="PTHR33908:SF3">
    <property type="entry name" value="UNDECAPRENYL PHOSPHATE-ALPHA-4-AMINO-4-DEOXY-L-ARABINOSE ARABINOSYL TRANSFERASE"/>
    <property type="match status" value="1"/>
</dbReference>
<evidence type="ECO:0000313" key="9">
    <source>
        <dbReference type="EMBL" id="SFI27063.1"/>
    </source>
</evidence>
<keyword evidence="3" id="KW-0328">Glycosyltransferase</keyword>
<feature type="transmembrane region" description="Helical" evidence="8">
    <location>
        <begin position="252"/>
        <end position="283"/>
    </location>
</feature>
<feature type="transmembrane region" description="Helical" evidence="8">
    <location>
        <begin position="295"/>
        <end position="317"/>
    </location>
</feature>
<feature type="transmembrane region" description="Helical" evidence="8">
    <location>
        <begin position="112"/>
        <end position="133"/>
    </location>
</feature>
<dbReference type="GO" id="GO:0005886">
    <property type="term" value="C:plasma membrane"/>
    <property type="evidence" value="ECO:0007669"/>
    <property type="project" value="UniProtKB-SubCell"/>
</dbReference>
<feature type="transmembrane region" description="Helical" evidence="8">
    <location>
        <begin position="463"/>
        <end position="484"/>
    </location>
</feature>
<proteinExistence type="predicted"/>
<name>A0A1I3GUH5_9RHOB</name>
<dbReference type="STRING" id="1114924.SAMN05216258_105344"/>
<evidence type="ECO:0000256" key="6">
    <source>
        <dbReference type="ARBA" id="ARBA00022989"/>
    </source>
</evidence>
<dbReference type="AlphaFoldDB" id="A0A1I3GUH5"/>
<keyword evidence="7 8" id="KW-0472">Membrane</keyword>
<evidence type="ECO:0000256" key="3">
    <source>
        <dbReference type="ARBA" id="ARBA00022676"/>
    </source>
</evidence>
<evidence type="ECO:0000256" key="7">
    <source>
        <dbReference type="ARBA" id="ARBA00023136"/>
    </source>
</evidence>
<evidence type="ECO:0000256" key="2">
    <source>
        <dbReference type="ARBA" id="ARBA00022475"/>
    </source>
</evidence>
<protein>
    <submittedName>
        <fullName evidence="9">4-amino-4-deoxy-L-arabinose transferase</fullName>
    </submittedName>
</protein>
<evidence type="ECO:0000256" key="8">
    <source>
        <dbReference type="SAM" id="Phobius"/>
    </source>
</evidence>
<dbReference type="RefSeq" id="WP_218161027.1">
    <property type="nucleotide sequence ID" value="NZ_FOQH01000005.1"/>
</dbReference>
<evidence type="ECO:0000256" key="5">
    <source>
        <dbReference type="ARBA" id="ARBA00022692"/>
    </source>
</evidence>
<dbReference type="PANTHER" id="PTHR33908">
    <property type="entry name" value="MANNOSYLTRANSFERASE YKCB-RELATED"/>
    <property type="match status" value="1"/>
</dbReference>
<dbReference type="GO" id="GO:0016763">
    <property type="term" value="F:pentosyltransferase activity"/>
    <property type="evidence" value="ECO:0007669"/>
    <property type="project" value="TreeGrafter"/>
</dbReference>
<keyword evidence="4 9" id="KW-0808">Transferase</keyword>
<evidence type="ECO:0000256" key="4">
    <source>
        <dbReference type="ARBA" id="ARBA00022679"/>
    </source>
</evidence>
<feature type="transmembrane region" description="Helical" evidence="8">
    <location>
        <begin position="34"/>
        <end position="54"/>
    </location>
</feature>
<dbReference type="Proteomes" id="UP000199377">
    <property type="component" value="Unassembled WGS sequence"/>
</dbReference>
<feature type="transmembrane region" description="Helical" evidence="8">
    <location>
        <begin position="433"/>
        <end position="457"/>
    </location>
</feature>
<accession>A0A1I3GUH5</accession>
<sequence>MSARPSLPLRLAERFGALAQDAARRVAERGWTRGLALLALCLALFLPGIADLPVTDRDEARFAQATKQMLETGDYVDIRFQDEPRWKKPVGIYWMQAASVAAVGGPEGTGIWAWRIPSVLGAILAVFATAWAFRPLMGAQAAFLAAGLTAISLVLAGEANIAKTDAMLLGLTMVALGAWVRLLTRSGLASAPPPIEIAAGRALDVPDPDAPAAPAGKGWKVDPYHPHAVRAGALPPAEDARRPRPDALALRLILWGALGLAVLVKGPIAPAILALAVLGLWIAERSLAPFRALGFASWGPVLFAVLVIPWLVAIHLASDGMFWIESVGGDFLDKLASGQEKHGAPPGTYFGVVWAVLWPWAPLILLAAPFAWRTRGARATAPLLAIALAWWLIVEATPTKLPHYLLPAAPAAAGLVALWLTSPVAAPRRWQSIAAAILFALVGAALGLATIVLPLYVNGTVSVWGAILAVVGLAFVALGAVALWNAQRRAAVATMFAAALALYPAVLQFALPSLTWGFPSALMASAAAPYEACVGRPADTQSYREPSLVFLQGTGTRLLQPAEAARSLREDPAPLVWIEDRRRDQLDEALNLTGEAQPPALRELTSVTAFNPNRGGVTTLRLLTREGVEPLAACP</sequence>
<organism evidence="9 10">
    <name type="scientific">Albimonas pacifica</name>
    <dbReference type="NCBI Taxonomy" id="1114924"/>
    <lineage>
        <taxon>Bacteria</taxon>
        <taxon>Pseudomonadati</taxon>
        <taxon>Pseudomonadota</taxon>
        <taxon>Alphaproteobacteria</taxon>
        <taxon>Rhodobacterales</taxon>
        <taxon>Paracoccaceae</taxon>
        <taxon>Albimonas</taxon>
    </lineage>
</organism>
<feature type="transmembrane region" description="Helical" evidence="8">
    <location>
        <begin position="379"/>
        <end position="398"/>
    </location>
</feature>
<feature type="transmembrane region" description="Helical" evidence="8">
    <location>
        <begin position="349"/>
        <end position="372"/>
    </location>
</feature>
<dbReference type="GO" id="GO:0010041">
    <property type="term" value="P:response to iron(III) ion"/>
    <property type="evidence" value="ECO:0007669"/>
    <property type="project" value="TreeGrafter"/>
</dbReference>
<feature type="transmembrane region" description="Helical" evidence="8">
    <location>
        <begin position="491"/>
        <end position="511"/>
    </location>
</feature>
<comment type="subcellular location">
    <subcellularLocation>
        <location evidence="1">Cell membrane</location>
        <topology evidence="1">Multi-pass membrane protein</topology>
    </subcellularLocation>
</comment>
<feature type="transmembrane region" description="Helical" evidence="8">
    <location>
        <begin position="139"/>
        <end position="159"/>
    </location>
</feature>
<dbReference type="EMBL" id="FOQH01000005">
    <property type="protein sequence ID" value="SFI27063.1"/>
    <property type="molecule type" value="Genomic_DNA"/>
</dbReference>
<keyword evidence="10" id="KW-1185">Reference proteome</keyword>
<gene>
    <name evidence="9" type="ORF">SAMN05216258_105344</name>
</gene>
<reference evidence="9 10" key="1">
    <citation type="submission" date="2016-10" db="EMBL/GenBank/DDBJ databases">
        <authorList>
            <person name="de Groot N.N."/>
        </authorList>
    </citation>
    <scope>NUCLEOTIDE SEQUENCE [LARGE SCALE GENOMIC DNA]</scope>
    <source>
        <strain evidence="9 10">CGMCC 1.11030</strain>
    </source>
</reference>